<feature type="region of interest" description="Disordered" evidence="1">
    <location>
        <begin position="54"/>
        <end position="110"/>
    </location>
</feature>
<protein>
    <recommendedName>
        <fullName evidence="3">CBM2 domain-containing protein</fullName>
    </recommendedName>
</protein>
<accession>A0ABP8Q8S9</accession>
<keyword evidence="2" id="KW-1133">Transmembrane helix</keyword>
<evidence type="ECO:0000313" key="4">
    <source>
        <dbReference type="EMBL" id="GAA4498640.1"/>
    </source>
</evidence>
<evidence type="ECO:0000256" key="1">
    <source>
        <dbReference type="SAM" id="MobiDB-lite"/>
    </source>
</evidence>
<feature type="domain" description="CBM2" evidence="3">
    <location>
        <begin position="102"/>
        <end position="208"/>
    </location>
</feature>
<dbReference type="SUPFAM" id="SSF49384">
    <property type="entry name" value="Carbohydrate-binding domain"/>
    <property type="match status" value="1"/>
</dbReference>
<feature type="compositionally biased region" description="Basic and acidic residues" evidence="1">
    <location>
        <begin position="79"/>
        <end position="89"/>
    </location>
</feature>
<evidence type="ECO:0000313" key="5">
    <source>
        <dbReference type="Proteomes" id="UP001500503"/>
    </source>
</evidence>
<dbReference type="InterPro" id="IPR001919">
    <property type="entry name" value="CBD2"/>
</dbReference>
<evidence type="ECO:0000256" key="2">
    <source>
        <dbReference type="SAM" id="Phobius"/>
    </source>
</evidence>
<dbReference type="PROSITE" id="PS51173">
    <property type="entry name" value="CBM2"/>
    <property type="match status" value="1"/>
</dbReference>
<keyword evidence="2" id="KW-0812">Transmembrane</keyword>
<dbReference type="InterPro" id="IPR008965">
    <property type="entry name" value="CBM2/CBM3_carb-bd_dom_sf"/>
</dbReference>
<sequence>MGRHTKDVEDGVPEEDGPHRYGRVGKVPLLPAVAGVVAIGAIVSALSTQQISLNFAGGPPPPGDRAAQPQVSDSASPQDRSRRTARDGDSSLLPRAGGSPRASRGSGRKTVTVSYRTLTTGATGFRGQVTITNHASTSVRGWTLILRYSRAQILSAWDVKVVRRGTTLVADNPAGHPYIAPGKSVKVSFVATGTAGRPAGCSFNGSSC</sequence>
<feature type="compositionally biased region" description="Low complexity" evidence="1">
    <location>
        <begin position="94"/>
        <end position="105"/>
    </location>
</feature>
<reference evidence="5" key="1">
    <citation type="journal article" date="2019" name="Int. J. Syst. Evol. Microbiol.">
        <title>The Global Catalogue of Microorganisms (GCM) 10K type strain sequencing project: providing services to taxonomists for standard genome sequencing and annotation.</title>
        <authorList>
            <consortium name="The Broad Institute Genomics Platform"/>
            <consortium name="The Broad Institute Genome Sequencing Center for Infectious Disease"/>
            <person name="Wu L."/>
            <person name="Ma J."/>
        </authorList>
    </citation>
    <scope>NUCLEOTIDE SEQUENCE [LARGE SCALE GENOMIC DNA]</scope>
    <source>
        <strain evidence="5">JCM 17933</strain>
    </source>
</reference>
<dbReference type="Pfam" id="PF00553">
    <property type="entry name" value="CBM_2"/>
    <property type="match status" value="1"/>
</dbReference>
<feature type="compositionally biased region" description="Polar residues" evidence="1">
    <location>
        <begin position="69"/>
        <end position="78"/>
    </location>
</feature>
<feature type="transmembrane region" description="Helical" evidence="2">
    <location>
        <begin position="27"/>
        <end position="46"/>
    </location>
</feature>
<comment type="caution">
    <text evidence="4">The sequence shown here is derived from an EMBL/GenBank/DDBJ whole genome shotgun (WGS) entry which is preliminary data.</text>
</comment>
<keyword evidence="2" id="KW-0472">Membrane</keyword>
<dbReference type="EMBL" id="BAABHF010000024">
    <property type="protein sequence ID" value="GAA4498640.1"/>
    <property type="molecule type" value="Genomic_DNA"/>
</dbReference>
<dbReference type="Gene3D" id="2.60.40.290">
    <property type="match status" value="1"/>
</dbReference>
<dbReference type="Proteomes" id="UP001500503">
    <property type="component" value="Unassembled WGS sequence"/>
</dbReference>
<organism evidence="4 5">
    <name type="scientific">Actinoallomurus oryzae</name>
    <dbReference type="NCBI Taxonomy" id="502180"/>
    <lineage>
        <taxon>Bacteria</taxon>
        <taxon>Bacillati</taxon>
        <taxon>Actinomycetota</taxon>
        <taxon>Actinomycetes</taxon>
        <taxon>Streptosporangiales</taxon>
        <taxon>Thermomonosporaceae</taxon>
        <taxon>Actinoallomurus</taxon>
    </lineage>
</organism>
<keyword evidence="5" id="KW-1185">Reference proteome</keyword>
<name>A0ABP8Q8S9_9ACTN</name>
<dbReference type="RefSeq" id="WP_345466668.1">
    <property type="nucleotide sequence ID" value="NZ_BAABHF010000024.1"/>
</dbReference>
<evidence type="ECO:0000259" key="3">
    <source>
        <dbReference type="PROSITE" id="PS51173"/>
    </source>
</evidence>
<dbReference type="SMART" id="SM00637">
    <property type="entry name" value="CBD_II"/>
    <property type="match status" value="1"/>
</dbReference>
<feature type="region of interest" description="Disordered" evidence="1">
    <location>
        <begin position="1"/>
        <end position="23"/>
    </location>
</feature>
<gene>
    <name evidence="4" type="ORF">GCM10023191_044200</name>
</gene>
<dbReference type="InterPro" id="IPR012291">
    <property type="entry name" value="CBM2_carb-bd_dom_sf"/>
</dbReference>
<proteinExistence type="predicted"/>